<organism evidence="2 3">
    <name type="scientific">Cephalotus follicularis</name>
    <name type="common">Albany pitcher plant</name>
    <dbReference type="NCBI Taxonomy" id="3775"/>
    <lineage>
        <taxon>Eukaryota</taxon>
        <taxon>Viridiplantae</taxon>
        <taxon>Streptophyta</taxon>
        <taxon>Embryophyta</taxon>
        <taxon>Tracheophyta</taxon>
        <taxon>Spermatophyta</taxon>
        <taxon>Magnoliopsida</taxon>
        <taxon>eudicotyledons</taxon>
        <taxon>Gunneridae</taxon>
        <taxon>Pentapetalae</taxon>
        <taxon>rosids</taxon>
        <taxon>fabids</taxon>
        <taxon>Oxalidales</taxon>
        <taxon>Cephalotaceae</taxon>
        <taxon>Cephalotus</taxon>
    </lineage>
</organism>
<gene>
    <name evidence="2" type="ORF">CFOL_v3_23815</name>
</gene>
<dbReference type="InParanoid" id="A0A1Q3CJB9"/>
<name>A0A1Q3CJB9_CEPFO</name>
<dbReference type="AlphaFoldDB" id="A0A1Q3CJB9"/>
<reference evidence="3" key="1">
    <citation type="submission" date="2016-04" db="EMBL/GenBank/DDBJ databases">
        <title>Cephalotus genome sequencing.</title>
        <authorList>
            <person name="Fukushima K."/>
            <person name="Hasebe M."/>
            <person name="Fang X."/>
        </authorList>
    </citation>
    <scope>NUCLEOTIDE SEQUENCE [LARGE SCALE GENOMIC DNA]</scope>
    <source>
        <strain evidence="3">cv. St1</strain>
    </source>
</reference>
<feature type="chain" id="PRO_5012614235" evidence="1">
    <location>
        <begin position="23"/>
        <end position="127"/>
    </location>
</feature>
<evidence type="ECO:0000313" key="2">
    <source>
        <dbReference type="EMBL" id="GAV80354.1"/>
    </source>
</evidence>
<keyword evidence="3" id="KW-1185">Reference proteome</keyword>
<comment type="caution">
    <text evidence="2">The sequence shown here is derived from an EMBL/GenBank/DDBJ whole genome shotgun (WGS) entry which is preliminary data.</text>
</comment>
<feature type="signal peptide" evidence="1">
    <location>
        <begin position="1"/>
        <end position="22"/>
    </location>
</feature>
<feature type="non-terminal residue" evidence="2">
    <location>
        <position position="1"/>
    </location>
</feature>
<dbReference type="EMBL" id="BDDD01002161">
    <property type="protein sequence ID" value="GAV80354.1"/>
    <property type="molecule type" value="Genomic_DNA"/>
</dbReference>
<protein>
    <submittedName>
        <fullName evidence="2">Uncharacterized protein</fullName>
    </submittedName>
</protein>
<dbReference type="Proteomes" id="UP000187406">
    <property type="component" value="Unassembled WGS sequence"/>
</dbReference>
<evidence type="ECO:0000256" key="1">
    <source>
        <dbReference type="SAM" id="SignalP"/>
    </source>
</evidence>
<evidence type="ECO:0000313" key="3">
    <source>
        <dbReference type="Proteomes" id="UP000187406"/>
    </source>
</evidence>
<sequence>ISLTLYFSTFPFLLSLLPHTFLTSNNIEFHQFLTIFHGTTQISPNKYQFNGHNIKHLLPRQFLMATTHFHRPKIKKKKKNHGFKQRLFLQSSTSGKLTRIASLHTMPRRQIRQPKTATLLHFTPSSS</sequence>
<accession>A0A1Q3CJB9</accession>
<proteinExistence type="predicted"/>
<keyword evidence="1" id="KW-0732">Signal</keyword>